<organism evidence="3 4">
    <name type="scientific">[Candida] anglica</name>
    <dbReference type="NCBI Taxonomy" id="148631"/>
    <lineage>
        <taxon>Eukaryota</taxon>
        <taxon>Fungi</taxon>
        <taxon>Dikarya</taxon>
        <taxon>Ascomycota</taxon>
        <taxon>Saccharomycotina</taxon>
        <taxon>Pichiomycetes</taxon>
        <taxon>Debaryomycetaceae</taxon>
        <taxon>Kurtzmaniella</taxon>
    </lineage>
</organism>
<evidence type="ECO:0000259" key="2">
    <source>
        <dbReference type="Pfam" id="PF21666"/>
    </source>
</evidence>
<sequence>MVHNLGPSPFGHPFWEPFTGVGEPAKCLDEWTIIEMSKLIRAKNDWKVKYRDETIASRWRAELRGRFTSRFGSMDELIEYVFRELAWYEYVERNFEGLKESGFVIGCDDKIVCSDRAVPADVQNGLRAEVERFAQAEFGNTRDYHPGTSKQVVDLVHPSLYPFQYGVTPQTRTRTRKQKRGPADTPPEQEVFVLDFSDRIGTVKHGVDAAAISRKYQWLPALMDRKPGRGGPDGDSLEHSYHFVSYINNLDPDKHSRLYGPIARVFNLALPGLNYTLSRLATGSPRRIRPPLRSYYTQEYHDKLREVLADDDNDEDAIAAFVRTKLAYLKERPLRYTRDHPVNYDFDLRKTFEKLRVIVKLANIELTPASPRYNGGSWHVEGTVNEDIVATVVYYYDSSNVTESRLSFRGAFEPPAHEQDDTIGCEAIFGIKHGETLTRMVGDVECKEGRVVVFPNWFQHRVEPFELEDATKSGHRKILCMHVCDPYNDRVVSTASVPPQQKSWYEGPLADKMSASGKLEKIVEVTGDTWPIGLHESRTVREELMKERSIVHSEEGWGPFYREFTSYEH</sequence>
<dbReference type="EMBL" id="OZ004258">
    <property type="protein sequence ID" value="CAK7912215.1"/>
    <property type="molecule type" value="Genomic_DNA"/>
</dbReference>
<dbReference type="InterPro" id="IPR025340">
    <property type="entry name" value="DUF4246"/>
</dbReference>
<evidence type="ECO:0000259" key="1">
    <source>
        <dbReference type="Pfam" id="PF14033"/>
    </source>
</evidence>
<dbReference type="InterPro" id="IPR049207">
    <property type="entry name" value="DUF4246_N"/>
</dbReference>
<dbReference type="PANTHER" id="PTHR33119">
    <property type="entry name" value="IFI3P"/>
    <property type="match status" value="1"/>
</dbReference>
<evidence type="ECO:0000313" key="4">
    <source>
        <dbReference type="Proteomes" id="UP001497600"/>
    </source>
</evidence>
<feature type="domain" description="DUF4246" evidence="1">
    <location>
        <begin position="76"/>
        <end position="506"/>
    </location>
</feature>
<accession>A0ABP0EGM6</accession>
<dbReference type="Pfam" id="PF21666">
    <property type="entry name" value="DUF4246_N"/>
    <property type="match status" value="1"/>
</dbReference>
<dbReference type="Proteomes" id="UP001497600">
    <property type="component" value="Chromosome F"/>
</dbReference>
<dbReference type="PANTHER" id="PTHR33119:SF1">
    <property type="entry name" value="FE2OG DIOXYGENASE DOMAIN-CONTAINING PROTEIN"/>
    <property type="match status" value="1"/>
</dbReference>
<evidence type="ECO:0000313" key="3">
    <source>
        <dbReference type="EMBL" id="CAK7912215.1"/>
    </source>
</evidence>
<dbReference type="InterPro" id="IPR049192">
    <property type="entry name" value="DUF4246_C"/>
</dbReference>
<reference evidence="3 4" key="1">
    <citation type="submission" date="2024-01" db="EMBL/GenBank/DDBJ databases">
        <authorList>
            <consortium name="Genoscope - CEA"/>
            <person name="William W."/>
        </authorList>
    </citation>
    <scope>NUCLEOTIDE SEQUENCE [LARGE SCALE GENOMIC DNA]</scope>
    <source>
        <strain evidence="3 4">29B2s-10</strain>
    </source>
</reference>
<name>A0ABP0EGM6_9ASCO</name>
<protein>
    <submittedName>
        <fullName evidence="3">Uncharacterized protein</fullName>
    </submittedName>
</protein>
<feature type="domain" description="DUF4246" evidence="2">
    <location>
        <begin position="8"/>
        <end position="62"/>
    </location>
</feature>
<proteinExistence type="predicted"/>
<dbReference type="Pfam" id="PF14033">
    <property type="entry name" value="DUF4246"/>
    <property type="match status" value="1"/>
</dbReference>
<gene>
    <name evidence="3" type="ORF">CAAN4_F05974</name>
</gene>
<keyword evidence="4" id="KW-1185">Reference proteome</keyword>